<dbReference type="PANTHER" id="PTHR44846">
    <property type="entry name" value="MANNOSYL-D-GLYCERATE TRANSPORT/METABOLISM SYSTEM REPRESSOR MNGR-RELATED"/>
    <property type="match status" value="1"/>
</dbReference>
<evidence type="ECO:0000256" key="1">
    <source>
        <dbReference type="ARBA" id="ARBA00023015"/>
    </source>
</evidence>
<feature type="domain" description="HTH gntR-type" evidence="4">
    <location>
        <begin position="8"/>
        <end position="76"/>
    </location>
</feature>
<sequence>MIEKDSGFPYYLQIYQKLREKILTKGYLPGQPIPSENELVKEFGVTRATVRNAVKKLQSEGLIATEKGKGSYVNQPKIEQSLFKFYSFGRDHGELNKNSVLLGIQVGEDVEAQNALSLSDDQLIKHITRIRMLDGVPAIIENSYLPSDLVPNIESYDMEQLSIYDLLENTYGCQILRAKEFLDTCVTDYDSSKLLEVSEGTPVFLVKRITYDQKDRPIEFRVSIIRSDKFTFSVELQLR</sequence>
<keyword evidence="1" id="KW-0805">Transcription regulation</keyword>
<dbReference type="SUPFAM" id="SSF46785">
    <property type="entry name" value="Winged helix' DNA-binding domain"/>
    <property type="match status" value="1"/>
</dbReference>
<evidence type="ECO:0000313" key="6">
    <source>
        <dbReference type="Proteomes" id="UP000284277"/>
    </source>
</evidence>
<name>A0A419SUQ5_9FIRM</name>
<dbReference type="InterPro" id="IPR036388">
    <property type="entry name" value="WH-like_DNA-bd_sf"/>
</dbReference>
<dbReference type="SMART" id="SM00866">
    <property type="entry name" value="UTRA"/>
    <property type="match status" value="1"/>
</dbReference>
<dbReference type="SUPFAM" id="SSF64288">
    <property type="entry name" value="Chorismate lyase-like"/>
    <property type="match status" value="1"/>
</dbReference>
<dbReference type="SMART" id="SM00345">
    <property type="entry name" value="HTH_GNTR"/>
    <property type="match status" value="1"/>
</dbReference>
<protein>
    <recommendedName>
        <fullName evidence="4">HTH gntR-type domain-containing protein</fullName>
    </recommendedName>
</protein>
<dbReference type="Pfam" id="PF00392">
    <property type="entry name" value="GntR"/>
    <property type="match status" value="1"/>
</dbReference>
<dbReference type="GO" id="GO:0003700">
    <property type="term" value="F:DNA-binding transcription factor activity"/>
    <property type="evidence" value="ECO:0007669"/>
    <property type="project" value="InterPro"/>
</dbReference>
<keyword evidence="2" id="KW-0238">DNA-binding</keyword>
<keyword evidence="6" id="KW-1185">Reference proteome</keyword>
<accession>A0A419SUQ5</accession>
<dbReference type="CDD" id="cd07377">
    <property type="entry name" value="WHTH_GntR"/>
    <property type="match status" value="1"/>
</dbReference>
<gene>
    <name evidence="5" type="ORF">BET01_09425</name>
</gene>
<dbReference type="InterPro" id="IPR050679">
    <property type="entry name" value="Bact_HTH_transcr_reg"/>
</dbReference>
<dbReference type="OrthoDB" id="9801546at2"/>
<dbReference type="GO" id="GO:0003677">
    <property type="term" value="F:DNA binding"/>
    <property type="evidence" value="ECO:0007669"/>
    <property type="project" value="UniProtKB-KW"/>
</dbReference>
<evidence type="ECO:0000313" key="5">
    <source>
        <dbReference type="EMBL" id="RKD28947.1"/>
    </source>
</evidence>
<evidence type="ECO:0000256" key="3">
    <source>
        <dbReference type="ARBA" id="ARBA00023163"/>
    </source>
</evidence>
<dbReference type="Proteomes" id="UP000284277">
    <property type="component" value="Unassembled WGS sequence"/>
</dbReference>
<proteinExistence type="predicted"/>
<dbReference type="Pfam" id="PF07702">
    <property type="entry name" value="UTRA"/>
    <property type="match status" value="1"/>
</dbReference>
<dbReference type="PRINTS" id="PR00035">
    <property type="entry name" value="HTHGNTR"/>
</dbReference>
<dbReference type="EMBL" id="MCIA01000033">
    <property type="protein sequence ID" value="RKD28947.1"/>
    <property type="molecule type" value="Genomic_DNA"/>
</dbReference>
<dbReference type="Gene3D" id="3.40.1410.10">
    <property type="entry name" value="Chorismate lyase-like"/>
    <property type="match status" value="1"/>
</dbReference>
<dbReference type="InterPro" id="IPR011663">
    <property type="entry name" value="UTRA"/>
</dbReference>
<dbReference type="PROSITE" id="PS50949">
    <property type="entry name" value="HTH_GNTR"/>
    <property type="match status" value="1"/>
</dbReference>
<dbReference type="GO" id="GO:0045892">
    <property type="term" value="P:negative regulation of DNA-templated transcription"/>
    <property type="evidence" value="ECO:0007669"/>
    <property type="project" value="TreeGrafter"/>
</dbReference>
<organism evidence="5 6">
    <name type="scientific">Lacrimispora algidixylanolytica</name>
    <dbReference type="NCBI Taxonomy" id="94868"/>
    <lineage>
        <taxon>Bacteria</taxon>
        <taxon>Bacillati</taxon>
        <taxon>Bacillota</taxon>
        <taxon>Clostridia</taxon>
        <taxon>Lachnospirales</taxon>
        <taxon>Lachnospiraceae</taxon>
        <taxon>Lacrimispora</taxon>
    </lineage>
</organism>
<evidence type="ECO:0000259" key="4">
    <source>
        <dbReference type="PROSITE" id="PS50949"/>
    </source>
</evidence>
<dbReference type="InterPro" id="IPR000524">
    <property type="entry name" value="Tscrpt_reg_HTH_GntR"/>
</dbReference>
<dbReference type="Gene3D" id="1.10.10.10">
    <property type="entry name" value="Winged helix-like DNA-binding domain superfamily/Winged helix DNA-binding domain"/>
    <property type="match status" value="1"/>
</dbReference>
<dbReference type="InterPro" id="IPR036390">
    <property type="entry name" value="WH_DNA-bd_sf"/>
</dbReference>
<evidence type="ECO:0000256" key="2">
    <source>
        <dbReference type="ARBA" id="ARBA00023125"/>
    </source>
</evidence>
<dbReference type="InterPro" id="IPR028978">
    <property type="entry name" value="Chorismate_lyase_/UTRA_dom_sf"/>
</dbReference>
<keyword evidence="3" id="KW-0804">Transcription</keyword>
<dbReference type="PANTHER" id="PTHR44846:SF1">
    <property type="entry name" value="MANNOSYL-D-GLYCERATE TRANSPORT_METABOLISM SYSTEM REPRESSOR MNGR-RELATED"/>
    <property type="match status" value="1"/>
</dbReference>
<dbReference type="RefSeq" id="WP_120198389.1">
    <property type="nucleotide sequence ID" value="NZ_MCIA01000033.1"/>
</dbReference>
<comment type="caution">
    <text evidence="5">The sequence shown here is derived from an EMBL/GenBank/DDBJ whole genome shotgun (WGS) entry which is preliminary data.</text>
</comment>
<dbReference type="AlphaFoldDB" id="A0A419SUQ5"/>
<reference evidence="5 6" key="1">
    <citation type="submission" date="2016-08" db="EMBL/GenBank/DDBJ databases">
        <title>A new outlook on sporulation: Clostridium algidixylanolyticum.</title>
        <authorList>
            <person name="Poppleton D.I."/>
            <person name="Gribaldo S."/>
        </authorList>
    </citation>
    <scope>NUCLEOTIDE SEQUENCE [LARGE SCALE GENOMIC DNA]</scope>
    <source>
        <strain evidence="5 6">SPL73</strain>
    </source>
</reference>